<feature type="chain" id="PRO_5043121887" evidence="1">
    <location>
        <begin position="23"/>
        <end position="141"/>
    </location>
</feature>
<reference evidence="2 3" key="2">
    <citation type="submission" date="2018-11" db="EMBL/GenBank/DDBJ databases">
        <authorList>
            <consortium name="Pathogen Informatics"/>
        </authorList>
    </citation>
    <scope>NUCLEOTIDE SEQUENCE [LARGE SCALE GENOMIC DNA]</scope>
</reference>
<feature type="signal peptide" evidence="1">
    <location>
        <begin position="1"/>
        <end position="22"/>
    </location>
</feature>
<evidence type="ECO:0000256" key="1">
    <source>
        <dbReference type="SAM" id="SignalP"/>
    </source>
</evidence>
<protein>
    <submittedName>
        <fullName evidence="4">EGF-like domain-containing protein</fullName>
    </submittedName>
</protein>
<keyword evidence="3" id="KW-1185">Reference proteome</keyword>
<reference evidence="4" key="1">
    <citation type="submission" date="2017-02" db="UniProtKB">
        <authorList>
            <consortium name="WormBaseParasite"/>
        </authorList>
    </citation>
    <scope>IDENTIFICATION</scope>
</reference>
<name>A0A0N4TBF3_BRUPA</name>
<evidence type="ECO:0000313" key="4">
    <source>
        <dbReference type="WBParaSite" id="BPAG_0000554001-mRNA-1"/>
    </source>
</evidence>
<dbReference type="Gene3D" id="2.10.25.10">
    <property type="entry name" value="Laminin"/>
    <property type="match status" value="1"/>
</dbReference>
<evidence type="ECO:0000313" key="3">
    <source>
        <dbReference type="Proteomes" id="UP000278627"/>
    </source>
</evidence>
<gene>
    <name evidence="2" type="ORF">BPAG_LOCUS5505</name>
</gene>
<dbReference type="WBParaSite" id="BPAG_0000554001-mRNA-1">
    <property type="protein sequence ID" value="BPAG_0000554001-mRNA-1"/>
    <property type="gene ID" value="BPAG_0000554001"/>
</dbReference>
<proteinExistence type="predicted"/>
<sequence length="141" mass="16038">MKPRDLWPALLFIARCVFHLSAEPLANNTQPFECYVDDPLACNQSKYEVCIFRSGAYSCQCPQNVTRSADGRCIVIDECAEERLNDCHQNAICIDKQFVGDNLITYLVLLAMLASSFYWQLDRQARPREEGDGHLGVHSYT</sequence>
<dbReference type="Proteomes" id="UP000278627">
    <property type="component" value="Unassembled WGS sequence"/>
</dbReference>
<organism evidence="4">
    <name type="scientific">Brugia pahangi</name>
    <name type="common">Filarial nematode worm</name>
    <dbReference type="NCBI Taxonomy" id="6280"/>
    <lineage>
        <taxon>Eukaryota</taxon>
        <taxon>Metazoa</taxon>
        <taxon>Ecdysozoa</taxon>
        <taxon>Nematoda</taxon>
        <taxon>Chromadorea</taxon>
        <taxon>Rhabditida</taxon>
        <taxon>Spirurina</taxon>
        <taxon>Spiruromorpha</taxon>
        <taxon>Filarioidea</taxon>
        <taxon>Onchocercidae</taxon>
        <taxon>Brugia</taxon>
    </lineage>
</organism>
<dbReference type="STRING" id="6280.A0A0N4TBF3"/>
<dbReference type="AlphaFoldDB" id="A0A0N4TBF3"/>
<keyword evidence="1" id="KW-0732">Signal</keyword>
<accession>A0A0N4TBF3</accession>
<evidence type="ECO:0000313" key="2">
    <source>
        <dbReference type="EMBL" id="VDN86691.1"/>
    </source>
</evidence>
<dbReference type="EMBL" id="UZAD01003931">
    <property type="protein sequence ID" value="VDN86691.1"/>
    <property type="molecule type" value="Genomic_DNA"/>
</dbReference>